<comment type="similarity">
    <text evidence="2 8">Belongs to the 4-toluene sulfonate uptake permease (TSUP) (TC 2.A.102) family.</text>
</comment>
<feature type="transmembrane region" description="Helical" evidence="8">
    <location>
        <begin position="7"/>
        <end position="28"/>
    </location>
</feature>
<dbReference type="PANTHER" id="PTHR30269">
    <property type="entry name" value="TRANSMEMBRANE PROTEIN YFCA"/>
    <property type="match status" value="1"/>
</dbReference>
<dbReference type="GO" id="GO:0005886">
    <property type="term" value="C:plasma membrane"/>
    <property type="evidence" value="ECO:0007669"/>
    <property type="project" value="UniProtKB-SubCell"/>
</dbReference>
<proteinExistence type="inferred from homology"/>
<feature type="transmembrane region" description="Helical" evidence="8">
    <location>
        <begin position="136"/>
        <end position="155"/>
    </location>
</feature>
<evidence type="ECO:0000313" key="10">
    <source>
        <dbReference type="Proteomes" id="UP000197097"/>
    </source>
</evidence>
<keyword evidence="10" id="KW-1185">Reference proteome</keyword>
<keyword evidence="3" id="KW-0813">Transport</keyword>
<evidence type="ECO:0000256" key="5">
    <source>
        <dbReference type="ARBA" id="ARBA00022692"/>
    </source>
</evidence>
<evidence type="ECO:0000256" key="7">
    <source>
        <dbReference type="ARBA" id="ARBA00023136"/>
    </source>
</evidence>
<feature type="transmembrane region" description="Helical" evidence="8">
    <location>
        <begin position="231"/>
        <end position="252"/>
    </location>
</feature>
<evidence type="ECO:0000256" key="3">
    <source>
        <dbReference type="ARBA" id="ARBA00022448"/>
    </source>
</evidence>
<evidence type="ECO:0000256" key="4">
    <source>
        <dbReference type="ARBA" id="ARBA00022475"/>
    </source>
</evidence>
<feature type="transmembrane region" description="Helical" evidence="8">
    <location>
        <begin position="81"/>
        <end position="100"/>
    </location>
</feature>
<organism evidence="9 10">
    <name type="scientific">Sphingopyxis witflariensis</name>
    <dbReference type="NCBI Taxonomy" id="173675"/>
    <lineage>
        <taxon>Bacteria</taxon>
        <taxon>Pseudomonadati</taxon>
        <taxon>Pseudomonadota</taxon>
        <taxon>Alphaproteobacteria</taxon>
        <taxon>Sphingomonadales</taxon>
        <taxon>Sphingomonadaceae</taxon>
        <taxon>Sphingopyxis</taxon>
    </lineage>
</organism>
<feature type="transmembrane region" description="Helical" evidence="8">
    <location>
        <begin position="34"/>
        <end position="60"/>
    </location>
</feature>
<dbReference type="InterPro" id="IPR052017">
    <property type="entry name" value="TSUP"/>
</dbReference>
<keyword evidence="7 8" id="KW-0472">Membrane</keyword>
<dbReference type="AlphaFoldDB" id="A0A246JTD2"/>
<evidence type="ECO:0000256" key="1">
    <source>
        <dbReference type="ARBA" id="ARBA00004651"/>
    </source>
</evidence>
<reference evidence="9 10" key="1">
    <citation type="journal article" date="2002" name="Int. J. Syst. Evol. Microbiol.">
        <title>Sphingopyxis witflariensis sp. nov., isolated from activated sludge.</title>
        <authorList>
            <person name="Kampfer P."/>
            <person name="Witzenberger R."/>
            <person name="Denner E.B."/>
            <person name="Busse H.J."/>
            <person name="Neef A."/>
        </authorList>
    </citation>
    <scope>NUCLEOTIDE SEQUENCE [LARGE SCALE GENOMIC DNA]</scope>
    <source>
        <strain evidence="9 10">DSM 14551</strain>
    </source>
</reference>
<dbReference type="Pfam" id="PF01925">
    <property type="entry name" value="TauE"/>
    <property type="match status" value="1"/>
</dbReference>
<evidence type="ECO:0000256" key="8">
    <source>
        <dbReference type="RuleBase" id="RU363041"/>
    </source>
</evidence>
<evidence type="ECO:0000256" key="2">
    <source>
        <dbReference type="ARBA" id="ARBA00009142"/>
    </source>
</evidence>
<sequence length="253" mass="26166">MTDLSQLVGIAPLTLAGAAAMTFGAAYVRGLTGFGMAIILVPLLGLIMAPGEAVVLGILLQLLIGPVGIKVIMADADRTTAVPIALLAMASTPIGMFALNATTPDLARILITTVAVGAFVAVLLPKQAEGHQPGRLAVGGTGIAAGILTGFAAMPGPPVVPFYFRRHLEPRVTRASMLLIFFATAIAGSLAALWVGIATWRLFLLAVLLFPPMWLGNRVGARHFGHVPPRVWQTMVAVVLGVAAVSAVVRALN</sequence>
<dbReference type="Proteomes" id="UP000197097">
    <property type="component" value="Unassembled WGS sequence"/>
</dbReference>
<feature type="transmembrane region" description="Helical" evidence="8">
    <location>
        <begin position="106"/>
        <end position="124"/>
    </location>
</feature>
<dbReference type="OrthoDB" id="7345770at2"/>
<accession>A0A246JTD2</accession>
<comment type="caution">
    <text evidence="9">The sequence shown here is derived from an EMBL/GenBank/DDBJ whole genome shotgun (WGS) entry which is preliminary data.</text>
</comment>
<comment type="subcellular location">
    <subcellularLocation>
        <location evidence="1 8">Cell membrane</location>
        <topology evidence="1 8">Multi-pass membrane protein</topology>
    </subcellularLocation>
</comment>
<dbReference type="InterPro" id="IPR002781">
    <property type="entry name" value="TM_pro_TauE-like"/>
</dbReference>
<dbReference type="PANTHER" id="PTHR30269:SF37">
    <property type="entry name" value="MEMBRANE TRANSPORTER PROTEIN"/>
    <property type="match status" value="1"/>
</dbReference>
<keyword evidence="4 8" id="KW-1003">Cell membrane</keyword>
<keyword evidence="6 8" id="KW-1133">Transmembrane helix</keyword>
<evidence type="ECO:0000256" key="6">
    <source>
        <dbReference type="ARBA" id="ARBA00022989"/>
    </source>
</evidence>
<feature type="transmembrane region" description="Helical" evidence="8">
    <location>
        <begin position="175"/>
        <end position="195"/>
    </location>
</feature>
<feature type="transmembrane region" description="Helical" evidence="8">
    <location>
        <begin position="202"/>
        <end position="219"/>
    </location>
</feature>
<dbReference type="RefSeq" id="WP_088473020.1">
    <property type="nucleotide sequence ID" value="NZ_NISJ01000006.1"/>
</dbReference>
<gene>
    <name evidence="9" type="ORF">CDQ91_12195</name>
</gene>
<keyword evidence="5 8" id="KW-0812">Transmembrane</keyword>
<protein>
    <recommendedName>
        <fullName evidence="8">Probable membrane transporter protein</fullName>
    </recommendedName>
</protein>
<evidence type="ECO:0000313" key="9">
    <source>
        <dbReference type="EMBL" id="OWQ96271.1"/>
    </source>
</evidence>
<dbReference type="EMBL" id="NISJ01000006">
    <property type="protein sequence ID" value="OWQ96271.1"/>
    <property type="molecule type" value="Genomic_DNA"/>
</dbReference>
<name>A0A246JTD2_9SPHN</name>